<evidence type="ECO:0000259" key="4">
    <source>
        <dbReference type="PROSITE" id="PS50932"/>
    </source>
</evidence>
<dbReference type="CDD" id="cd01392">
    <property type="entry name" value="HTH_LacI"/>
    <property type="match status" value="1"/>
</dbReference>
<dbReference type="InterPro" id="IPR028082">
    <property type="entry name" value="Peripla_BP_I"/>
</dbReference>
<dbReference type="PATRIC" id="fig|869719.3.peg.2859"/>
<dbReference type="GO" id="GO:0003700">
    <property type="term" value="F:DNA-binding transcription factor activity"/>
    <property type="evidence" value="ECO:0007669"/>
    <property type="project" value="TreeGrafter"/>
</dbReference>
<dbReference type="SMART" id="SM00354">
    <property type="entry name" value="HTH_LACI"/>
    <property type="match status" value="1"/>
</dbReference>
<dbReference type="InterPro" id="IPR000843">
    <property type="entry name" value="HTH_LacI"/>
</dbReference>
<keyword evidence="6" id="KW-1185">Reference proteome</keyword>
<protein>
    <submittedName>
        <fullName evidence="5">LacI family transcriptional regulator</fullName>
    </submittedName>
</protein>
<keyword evidence="2" id="KW-0238">DNA-binding</keyword>
<dbReference type="PROSITE" id="PS50932">
    <property type="entry name" value="HTH_LACI_2"/>
    <property type="match status" value="1"/>
</dbReference>
<dbReference type="Gene3D" id="3.40.50.2300">
    <property type="match status" value="2"/>
</dbReference>
<evidence type="ECO:0000256" key="3">
    <source>
        <dbReference type="ARBA" id="ARBA00023163"/>
    </source>
</evidence>
<dbReference type="CDD" id="cd01545">
    <property type="entry name" value="PBP1_SalR"/>
    <property type="match status" value="1"/>
</dbReference>
<accession>A0A147HXS6</accession>
<dbReference type="Gene3D" id="1.10.260.40">
    <property type="entry name" value="lambda repressor-like DNA-binding domains"/>
    <property type="match status" value="1"/>
</dbReference>
<organism evidence="5 6">
    <name type="scientific">Sphingomonas endophytica</name>
    <dbReference type="NCBI Taxonomy" id="869719"/>
    <lineage>
        <taxon>Bacteria</taxon>
        <taxon>Pseudomonadati</taxon>
        <taxon>Pseudomonadota</taxon>
        <taxon>Alphaproteobacteria</taxon>
        <taxon>Sphingomonadales</taxon>
        <taxon>Sphingomonadaceae</taxon>
        <taxon>Sphingomonas</taxon>
    </lineage>
</organism>
<proteinExistence type="predicted"/>
<name>A0A147HXS6_9SPHN</name>
<dbReference type="InterPro" id="IPR046335">
    <property type="entry name" value="LacI/GalR-like_sensor"/>
</dbReference>
<keyword evidence="3" id="KW-0804">Transcription</keyword>
<dbReference type="PANTHER" id="PTHR30146">
    <property type="entry name" value="LACI-RELATED TRANSCRIPTIONAL REPRESSOR"/>
    <property type="match status" value="1"/>
</dbReference>
<dbReference type="GO" id="GO:0000976">
    <property type="term" value="F:transcription cis-regulatory region binding"/>
    <property type="evidence" value="ECO:0007669"/>
    <property type="project" value="TreeGrafter"/>
</dbReference>
<dbReference type="AlphaFoldDB" id="A0A147HXS6"/>
<evidence type="ECO:0000313" key="5">
    <source>
        <dbReference type="EMBL" id="KTT69738.1"/>
    </source>
</evidence>
<evidence type="ECO:0000256" key="1">
    <source>
        <dbReference type="ARBA" id="ARBA00023015"/>
    </source>
</evidence>
<dbReference type="Pfam" id="PF13377">
    <property type="entry name" value="Peripla_BP_3"/>
    <property type="match status" value="1"/>
</dbReference>
<evidence type="ECO:0000313" key="6">
    <source>
        <dbReference type="Proteomes" id="UP000074310"/>
    </source>
</evidence>
<dbReference type="SUPFAM" id="SSF47413">
    <property type="entry name" value="lambda repressor-like DNA-binding domains"/>
    <property type="match status" value="1"/>
</dbReference>
<gene>
    <name evidence="5" type="ORF">NS334_13930</name>
</gene>
<reference evidence="5 6" key="1">
    <citation type="journal article" date="2016" name="Front. Microbiol.">
        <title>Genomic Resource of Rice Seed Associated Bacteria.</title>
        <authorList>
            <person name="Midha S."/>
            <person name="Bansal K."/>
            <person name="Sharma S."/>
            <person name="Kumar N."/>
            <person name="Patil P.P."/>
            <person name="Chaudhry V."/>
            <person name="Patil P.B."/>
        </authorList>
    </citation>
    <scope>NUCLEOTIDE SEQUENCE [LARGE SCALE GENOMIC DNA]</scope>
    <source>
        <strain evidence="5 6">NS334</strain>
    </source>
</reference>
<dbReference type="SUPFAM" id="SSF53822">
    <property type="entry name" value="Periplasmic binding protein-like I"/>
    <property type="match status" value="1"/>
</dbReference>
<comment type="caution">
    <text evidence="5">The sequence shown here is derived from an EMBL/GenBank/DDBJ whole genome shotgun (WGS) entry which is preliminary data.</text>
</comment>
<dbReference type="Pfam" id="PF00356">
    <property type="entry name" value="LacI"/>
    <property type="match status" value="1"/>
</dbReference>
<dbReference type="Proteomes" id="UP000074310">
    <property type="component" value="Unassembled WGS sequence"/>
</dbReference>
<evidence type="ECO:0000256" key="2">
    <source>
        <dbReference type="ARBA" id="ARBA00023125"/>
    </source>
</evidence>
<sequence>MTREVPTPRGTTDRRRERVTIRAVAARAGVSAMTVSNVINRAGRASPATVAAVRAAVEELGYVPNVVARRLARARATTVGVLYAGERTPFLDAILVGALRATNARGLQLVLYHEEQLSLDAAEGAVLSLARSGADALLLVPPFAELLCDSAVLAELALPVAAIATDQVAPGMSTVRIDNRAAMADLTALVVARGYRRIALVAGRRDYSVSAARIAGFQDALAAHGLPSEAGLIVEGGFDVASGEAAARRLLARDVRPDAIMCSCDDMAAGVIAEAHRRGLRLPHDLAVTGFDDTMVAARMWPSLTTVYQPAEEMAFRATEQLIGAGDGDLVANDLIVAHTIVERESTASLRAVIT</sequence>
<dbReference type="InterPro" id="IPR010982">
    <property type="entry name" value="Lambda_DNA-bd_dom_sf"/>
</dbReference>
<keyword evidence="1" id="KW-0805">Transcription regulation</keyword>
<dbReference type="EMBL" id="LDTB01000063">
    <property type="protein sequence ID" value="KTT69738.1"/>
    <property type="molecule type" value="Genomic_DNA"/>
</dbReference>
<feature type="domain" description="HTH lacI-type" evidence="4">
    <location>
        <begin position="19"/>
        <end position="73"/>
    </location>
</feature>
<dbReference type="PANTHER" id="PTHR30146:SF153">
    <property type="entry name" value="LACTOSE OPERON REPRESSOR"/>
    <property type="match status" value="1"/>
</dbReference>